<dbReference type="GO" id="GO:0005615">
    <property type="term" value="C:extracellular space"/>
    <property type="evidence" value="ECO:0007669"/>
    <property type="project" value="InterPro"/>
</dbReference>
<dbReference type="HOGENOM" id="CLU_929175_0_0_1"/>
<feature type="domain" description="Serpin" evidence="4">
    <location>
        <begin position="80"/>
        <end position="300"/>
    </location>
</feature>
<reference evidence="5" key="3">
    <citation type="submission" date="2025-09" db="UniProtKB">
        <authorList>
            <consortium name="Ensembl"/>
        </authorList>
    </citation>
    <scope>IDENTIFICATION</scope>
</reference>
<dbReference type="Ensembl" id="ENSCSAVT00000008571.1">
    <property type="protein sequence ID" value="ENSCSAVP00000008462.1"/>
    <property type="gene ID" value="ENSCSAVG00000005022.1"/>
</dbReference>
<dbReference type="InterPro" id="IPR000215">
    <property type="entry name" value="Serpin_fam"/>
</dbReference>
<dbReference type="InParanoid" id="H2YT02"/>
<dbReference type="OMA" id="CTHINNR"/>
<reference evidence="6" key="1">
    <citation type="submission" date="2003-08" db="EMBL/GenBank/DDBJ databases">
        <authorList>
            <person name="Birren B."/>
            <person name="Nusbaum C."/>
            <person name="Abebe A."/>
            <person name="Abouelleil A."/>
            <person name="Adekoya E."/>
            <person name="Ait-zahra M."/>
            <person name="Allen N."/>
            <person name="Allen T."/>
            <person name="An P."/>
            <person name="Anderson M."/>
            <person name="Anderson S."/>
            <person name="Arachchi H."/>
            <person name="Armbruster J."/>
            <person name="Bachantsang P."/>
            <person name="Baldwin J."/>
            <person name="Barry A."/>
            <person name="Bayul T."/>
            <person name="Blitshsteyn B."/>
            <person name="Bloom T."/>
            <person name="Blye J."/>
            <person name="Boguslavskiy L."/>
            <person name="Borowsky M."/>
            <person name="Boukhgalter B."/>
            <person name="Brunache A."/>
            <person name="Butler J."/>
            <person name="Calixte N."/>
            <person name="Calvo S."/>
            <person name="Camarata J."/>
            <person name="Campo K."/>
            <person name="Chang J."/>
            <person name="Cheshatsang Y."/>
            <person name="Citroen M."/>
            <person name="Collymore A."/>
            <person name="Considine T."/>
            <person name="Cook A."/>
            <person name="Cooke P."/>
            <person name="Corum B."/>
            <person name="Cuomo C."/>
            <person name="David R."/>
            <person name="Dawoe T."/>
            <person name="Degray S."/>
            <person name="Dodge S."/>
            <person name="Dooley K."/>
            <person name="Dorje P."/>
            <person name="Dorjee K."/>
            <person name="Dorris L."/>
            <person name="Duffey N."/>
            <person name="Dupes A."/>
            <person name="Elkins T."/>
            <person name="Engels R."/>
            <person name="Erickson J."/>
            <person name="Farina A."/>
            <person name="Faro S."/>
            <person name="Ferreira P."/>
            <person name="Fischer H."/>
            <person name="Fitzgerald M."/>
            <person name="Foley K."/>
            <person name="Gage D."/>
            <person name="Galagan J."/>
            <person name="Gearin G."/>
            <person name="Gnerre S."/>
            <person name="Gnirke A."/>
            <person name="Goyette A."/>
            <person name="Graham J."/>
            <person name="Grandbois E."/>
            <person name="Gyaltsen K."/>
            <person name="Hafez N."/>
            <person name="Hagopian D."/>
            <person name="Hagos B."/>
            <person name="Hall J."/>
            <person name="Hatcher B."/>
            <person name="Heller A."/>
            <person name="Higgins H."/>
            <person name="Honan T."/>
            <person name="Horn A."/>
            <person name="Houde N."/>
            <person name="Hughes L."/>
            <person name="Hulme W."/>
            <person name="Husby E."/>
            <person name="Iliev I."/>
            <person name="Jaffe D."/>
            <person name="Jones C."/>
            <person name="Kamal M."/>
            <person name="Kamat A."/>
            <person name="Kamvysselis M."/>
            <person name="Karlsson E."/>
            <person name="Kells C."/>
            <person name="Kieu A."/>
            <person name="Kisner P."/>
            <person name="Kodira C."/>
            <person name="Kulbokas E."/>
            <person name="Labutti K."/>
            <person name="Lama D."/>
            <person name="Landers T."/>
            <person name="Leger J."/>
            <person name="Levine S."/>
            <person name="Lewis D."/>
            <person name="Lewis T."/>
            <person name="Lindblad-toh K."/>
            <person name="Liu X."/>
            <person name="Lokyitsang T."/>
            <person name="Lokyitsang Y."/>
            <person name="Lucien O."/>
            <person name="Lui A."/>
            <person name="Ma L.J."/>
            <person name="Mabbitt R."/>
            <person name="Macdonald J."/>
            <person name="Maclean C."/>
            <person name="Major J."/>
            <person name="Manning J."/>
            <person name="Marabella R."/>
            <person name="Maru K."/>
            <person name="Matthews C."/>
            <person name="Mauceli E."/>
            <person name="Mccarthy M."/>
            <person name="Mcdonough S."/>
            <person name="Mcghee T."/>
            <person name="Meldrim J."/>
            <person name="Meneus L."/>
            <person name="Mesirov J."/>
            <person name="Mihalev A."/>
            <person name="Mihova T."/>
            <person name="Mikkelsen T."/>
            <person name="Mlenga V."/>
            <person name="Moru K."/>
            <person name="Mozes J."/>
            <person name="Mulrain L."/>
            <person name="Munson G."/>
            <person name="Naylor J."/>
            <person name="Newes C."/>
            <person name="Nguyen C."/>
            <person name="Nguyen N."/>
            <person name="Nguyen T."/>
            <person name="Nicol R."/>
            <person name="Nielsen C."/>
            <person name="Nizzari M."/>
            <person name="Norbu C."/>
            <person name="Norbu N."/>
            <person name="O'donnell P."/>
            <person name="Okoawo O."/>
            <person name="O'leary S."/>
            <person name="Omotosho B."/>
            <person name="O'neill K."/>
            <person name="Osman S."/>
            <person name="Parker S."/>
            <person name="Perrin D."/>
            <person name="Phunkhang P."/>
            <person name="Piqani B."/>
            <person name="Purcell S."/>
            <person name="Rachupka T."/>
            <person name="Ramasamy U."/>
            <person name="Rameau R."/>
            <person name="Ray V."/>
            <person name="Raymond C."/>
            <person name="Retta R."/>
            <person name="Richardson S."/>
            <person name="Rise C."/>
            <person name="Rodriguez J."/>
            <person name="Rogers J."/>
            <person name="Rogov P."/>
            <person name="Rutman M."/>
            <person name="Schupbach R."/>
            <person name="Seaman C."/>
            <person name="Settipalli S."/>
            <person name="Sharpe T."/>
            <person name="Sheridan J."/>
            <person name="Sherpa N."/>
            <person name="Shi J."/>
            <person name="Smirnov S."/>
            <person name="Smith C."/>
            <person name="Sougnez C."/>
            <person name="Spencer B."/>
            <person name="Stalker J."/>
            <person name="Stange-thomann N."/>
            <person name="Stavropoulos S."/>
            <person name="Stetson K."/>
            <person name="Stone C."/>
            <person name="Stone S."/>
            <person name="Stubbs M."/>
            <person name="Talamas J."/>
            <person name="Tchuinga P."/>
            <person name="Tenzing P."/>
            <person name="Tesfaye S."/>
            <person name="Theodore J."/>
            <person name="Thoulutsang Y."/>
            <person name="Topham K."/>
            <person name="Towey S."/>
            <person name="Tsamla T."/>
            <person name="Tsomo N."/>
            <person name="Vallee D."/>
            <person name="Vassiliev H."/>
            <person name="Venkataraman V."/>
            <person name="Vinson J."/>
            <person name="Vo A."/>
            <person name="Wade C."/>
            <person name="Wang S."/>
            <person name="Wangchuk T."/>
            <person name="Wangdi T."/>
            <person name="Whittaker C."/>
            <person name="Wilkinson J."/>
            <person name="Wu Y."/>
            <person name="Wyman D."/>
            <person name="Yadav S."/>
            <person name="Yang S."/>
            <person name="Yang X."/>
            <person name="Yeager S."/>
            <person name="Yee E."/>
            <person name="Young G."/>
            <person name="Zainoun J."/>
            <person name="Zembeck L."/>
            <person name="Zimmer A."/>
            <person name="Zody M."/>
            <person name="Lander E."/>
        </authorList>
    </citation>
    <scope>NUCLEOTIDE SEQUENCE [LARGE SCALE GENOMIC DNA]</scope>
</reference>
<accession>H2YT02</accession>
<reference evidence="5" key="2">
    <citation type="submission" date="2025-08" db="UniProtKB">
        <authorList>
            <consortium name="Ensembl"/>
        </authorList>
    </citation>
    <scope>IDENTIFICATION</scope>
</reference>
<sequence>MGSHMLIRGVILCLVFYEVTCTKHIQAEFDYGDYVDTYAWDPWQASIAKVGKMDGAAFERPTEMPPLEKPAAKILNNFAFKLFNAIATENSTENEVFSPLSIFTTLATLRPGLNGNSLLQLDDVTGLDTIEERDMNDMYDVVFERSTSHKIKQANRIYVDRSVKLAKKFKKELKNLKLGQARRLNFRREAEQSRRKINKYVRKRTKRLIEELVPEGAVSPSTVMYLVNAIYLKAKWSIGFSKSHTKMRRFKISDSESRKVPTMWNPNAFCTHINNRRLQASLTVLSLGENLSMVFMTPKQ</sequence>
<evidence type="ECO:0000313" key="6">
    <source>
        <dbReference type="Proteomes" id="UP000007875"/>
    </source>
</evidence>
<comment type="similarity">
    <text evidence="1 2">Belongs to the serpin family.</text>
</comment>
<dbReference type="InterPro" id="IPR042178">
    <property type="entry name" value="Serpin_sf_1"/>
</dbReference>
<evidence type="ECO:0000259" key="4">
    <source>
        <dbReference type="SMART" id="SM00093"/>
    </source>
</evidence>
<dbReference type="Gene3D" id="2.30.39.10">
    <property type="entry name" value="Alpha-1-antitrypsin, domain 1"/>
    <property type="match status" value="1"/>
</dbReference>
<dbReference type="InterPro" id="IPR042185">
    <property type="entry name" value="Serpin_sf_2"/>
</dbReference>
<dbReference type="SMART" id="SM00093">
    <property type="entry name" value="SERPIN"/>
    <property type="match status" value="1"/>
</dbReference>
<dbReference type="CDD" id="cd00172">
    <property type="entry name" value="serpin"/>
    <property type="match status" value="1"/>
</dbReference>
<dbReference type="InterPro" id="IPR023796">
    <property type="entry name" value="Serpin_dom"/>
</dbReference>
<evidence type="ECO:0000256" key="2">
    <source>
        <dbReference type="RuleBase" id="RU000411"/>
    </source>
</evidence>
<dbReference type="Pfam" id="PF00079">
    <property type="entry name" value="Serpin"/>
    <property type="match status" value="1"/>
</dbReference>
<dbReference type="SUPFAM" id="SSF56574">
    <property type="entry name" value="Serpins"/>
    <property type="match status" value="1"/>
</dbReference>
<dbReference type="AlphaFoldDB" id="H2YT02"/>
<dbReference type="PANTHER" id="PTHR11461">
    <property type="entry name" value="SERINE PROTEASE INHIBITOR, SERPIN"/>
    <property type="match status" value="1"/>
</dbReference>
<evidence type="ECO:0000313" key="5">
    <source>
        <dbReference type="Ensembl" id="ENSCSAVP00000008462.1"/>
    </source>
</evidence>
<proteinExistence type="inferred from homology"/>
<name>H2YT02_CIOSA</name>
<dbReference type="GeneTree" id="ENSGT00940000163730"/>
<feature type="chain" id="PRO_5003578533" description="Serpin domain-containing protein" evidence="3">
    <location>
        <begin position="22"/>
        <end position="300"/>
    </location>
</feature>
<feature type="signal peptide" evidence="3">
    <location>
        <begin position="1"/>
        <end position="21"/>
    </location>
</feature>
<evidence type="ECO:0000256" key="1">
    <source>
        <dbReference type="ARBA" id="ARBA00009500"/>
    </source>
</evidence>
<dbReference type="STRING" id="51511.ENSCSAVP00000008462"/>
<dbReference type="Proteomes" id="UP000007875">
    <property type="component" value="Unassembled WGS sequence"/>
</dbReference>
<dbReference type="Gene3D" id="3.30.497.10">
    <property type="entry name" value="Antithrombin, subunit I, domain 2"/>
    <property type="match status" value="1"/>
</dbReference>
<dbReference type="PANTHER" id="PTHR11461:SF211">
    <property type="entry name" value="GH10112P-RELATED"/>
    <property type="match status" value="1"/>
</dbReference>
<keyword evidence="3" id="KW-0732">Signal</keyword>
<evidence type="ECO:0000256" key="3">
    <source>
        <dbReference type="SAM" id="SignalP"/>
    </source>
</evidence>
<dbReference type="GO" id="GO:0004867">
    <property type="term" value="F:serine-type endopeptidase inhibitor activity"/>
    <property type="evidence" value="ECO:0007669"/>
    <property type="project" value="InterPro"/>
</dbReference>
<protein>
    <recommendedName>
        <fullName evidence="4">Serpin domain-containing protein</fullName>
    </recommendedName>
</protein>
<organism evidence="5 6">
    <name type="scientific">Ciona savignyi</name>
    <name type="common">Pacific transparent sea squirt</name>
    <dbReference type="NCBI Taxonomy" id="51511"/>
    <lineage>
        <taxon>Eukaryota</taxon>
        <taxon>Metazoa</taxon>
        <taxon>Chordata</taxon>
        <taxon>Tunicata</taxon>
        <taxon>Ascidiacea</taxon>
        <taxon>Phlebobranchia</taxon>
        <taxon>Cionidae</taxon>
        <taxon>Ciona</taxon>
    </lineage>
</organism>
<dbReference type="InterPro" id="IPR036186">
    <property type="entry name" value="Serpin_sf"/>
</dbReference>
<dbReference type="eggNOG" id="KOG2392">
    <property type="taxonomic scope" value="Eukaryota"/>
</dbReference>
<keyword evidence="6" id="KW-1185">Reference proteome</keyword>